<dbReference type="AlphaFoldDB" id="A0ABD5P2K4"/>
<dbReference type="Pfam" id="PF12840">
    <property type="entry name" value="HTH_20"/>
    <property type="match status" value="1"/>
</dbReference>
<sequence length="180" mass="20763">MSDVRHQIRRRIRTDPGIHFNALARDLDLAAGQTQYHTRRLLRADEIVSEELYGRTHYYPTDYDPWDRRALALLRRETSRDVLVSLIERGPTSPSDVADELGIARSTLEWHLSHLVEQGLVEKRYDERNRVTLYLANPERTGKLLARVTPSVADRLVDRFARLVDNLLEDAHADASAQPE</sequence>
<dbReference type="InterPro" id="IPR001845">
    <property type="entry name" value="HTH_ArsR_DNA-bd_dom"/>
</dbReference>
<dbReference type="EMBL" id="JBHSDJ010000123">
    <property type="protein sequence ID" value="MFC4248474.1"/>
    <property type="molecule type" value="Genomic_DNA"/>
</dbReference>
<evidence type="ECO:0000313" key="2">
    <source>
        <dbReference type="EMBL" id="MFC4248474.1"/>
    </source>
</evidence>
<dbReference type="RefSeq" id="WP_246970455.1">
    <property type="nucleotide sequence ID" value="NZ_CP095397.1"/>
</dbReference>
<dbReference type="Pfam" id="PF24266">
    <property type="entry name" value="HTH_HVO_0163_N"/>
    <property type="match status" value="1"/>
</dbReference>
<dbReference type="SMART" id="SM00418">
    <property type="entry name" value="HTH_ARSR"/>
    <property type="match status" value="1"/>
</dbReference>
<dbReference type="PANTHER" id="PTHR36216:SF1">
    <property type="entry name" value="HTH ARSR-TYPE DOMAIN-CONTAINING PROTEIN"/>
    <property type="match status" value="1"/>
</dbReference>
<dbReference type="GeneID" id="71855661"/>
<dbReference type="CDD" id="cd00090">
    <property type="entry name" value="HTH_ARSR"/>
    <property type="match status" value="1"/>
</dbReference>
<evidence type="ECO:0000259" key="1">
    <source>
        <dbReference type="SMART" id="SM00418"/>
    </source>
</evidence>
<protein>
    <submittedName>
        <fullName evidence="2">Winged helix-turn-helix transcriptional regulator</fullName>
    </submittedName>
</protein>
<gene>
    <name evidence="2" type="ORF">ACFOZ7_16315</name>
</gene>
<comment type="caution">
    <text evidence="2">The sequence shown here is derived from an EMBL/GenBank/DDBJ whole genome shotgun (WGS) entry which is preliminary data.</text>
</comment>
<dbReference type="InterPro" id="IPR036388">
    <property type="entry name" value="WH-like_DNA-bd_sf"/>
</dbReference>
<name>A0ABD5P2K4_9EURY</name>
<proteinExistence type="predicted"/>
<dbReference type="SUPFAM" id="SSF46785">
    <property type="entry name" value="Winged helix' DNA-binding domain"/>
    <property type="match status" value="2"/>
</dbReference>
<dbReference type="PANTHER" id="PTHR36216">
    <property type="entry name" value="TRANSCRIPTIONAL REGULATOR, TRMB"/>
    <property type="match status" value="1"/>
</dbReference>
<organism evidence="2 3">
    <name type="scientific">Natribaculum luteum</name>
    <dbReference type="NCBI Taxonomy" id="1586232"/>
    <lineage>
        <taxon>Archaea</taxon>
        <taxon>Methanobacteriati</taxon>
        <taxon>Methanobacteriota</taxon>
        <taxon>Stenosarchaea group</taxon>
        <taxon>Halobacteria</taxon>
        <taxon>Halobacteriales</taxon>
        <taxon>Natrialbaceae</taxon>
        <taxon>Natribaculum</taxon>
    </lineage>
</organism>
<reference evidence="2 3" key="1">
    <citation type="journal article" date="2014" name="Int. J. Syst. Evol. Microbiol.">
        <title>Complete genome sequence of Corynebacterium casei LMG S-19264T (=DSM 44701T), isolated from a smear-ripened cheese.</title>
        <authorList>
            <consortium name="US DOE Joint Genome Institute (JGI-PGF)"/>
            <person name="Walter F."/>
            <person name="Albersmeier A."/>
            <person name="Kalinowski J."/>
            <person name="Ruckert C."/>
        </authorList>
    </citation>
    <scope>NUCLEOTIDE SEQUENCE [LARGE SCALE GENOMIC DNA]</scope>
    <source>
        <strain evidence="2 3">IBRC-M 10912</strain>
    </source>
</reference>
<feature type="domain" description="HTH arsR-type" evidence="1">
    <location>
        <begin position="69"/>
        <end position="149"/>
    </location>
</feature>
<dbReference type="InterPro" id="IPR036390">
    <property type="entry name" value="WH_DNA-bd_sf"/>
</dbReference>
<dbReference type="InterPro" id="IPR011991">
    <property type="entry name" value="ArsR-like_HTH"/>
</dbReference>
<accession>A0ABD5P2K4</accession>
<dbReference type="InterPro" id="IPR056504">
    <property type="entry name" value="HTH_HVO_0163_N"/>
</dbReference>
<dbReference type="Proteomes" id="UP001595821">
    <property type="component" value="Unassembled WGS sequence"/>
</dbReference>
<dbReference type="Gene3D" id="1.10.10.10">
    <property type="entry name" value="Winged helix-like DNA-binding domain superfamily/Winged helix DNA-binding domain"/>
    <property type="match status" value="2"/>
</dbReference>
<evidence type="ECO:0000313" key="3">
    <source>
        <dbReference type="Proteomes" id="UP001595821"/>
    </source>
</evidence>